<organism evidence="2 3">
    <name type="scientific">Arcanobacterium phocae</name>
    <dbReference type="NCBI Taxonomy" id="131112"/>
    <lineage>
        <taxon>Bacteria</taxon>
        <taxon>Bacillati</taxon>
        <taxon>Actinomycetota</taxon>
        <taxon>Actinomycetes</taxon>
        <taxon>Actinomycetales</taxon>
        <taxon>Actinomycetaceae</taxon>
        <taxon>Arcanobacterium</taxon>
    </lineage>
</organism>
<protein>
    <submittedName>
        <fullName evidence="2">Lysophospholipase L1</fullName>
    </submittedName>
</protein>
<name>A0A1H2LAM2_9ACTO</name>
<feature type="domain" description="SGNH hydrolase-type esterase" evidence="1">
    <location>
        <begin position="14"/>
        <end position="180"/>
    </location>
</feature>
<dbReference type="STRING" id="131112.SAMN04489737_0100"/>
<accession>A0A1H2LAM2</accession>
<gene>
    <name evidence="2" type="ORF">SAMN04489737_0100</name>
</gene>
<sequence>MTRDSIEHPTRILFVGDELVAGFSDARALGWTGRVMARTACEPPLMALTLATPGEGTEALAARWENDVVTRMDRGGDNRLVLGLGSHDLDHGLSLARSRLYVANILDNAMSLGLAPFVVGPPPRNDQPQRNQHDLSQAFADVCTRRNVPFVDCFTPLFNHEQWITDMSMTATYTPRQAGYGLMAWLVLHQGWHSWLGITSPEQMA</sequence>
<reference evidence="3" key="1">
    <citation type="submission" date="2016-10" db="EMBL/GenBank/DDBJ databases">
        <authorList>
            <person name="Varghese N."/>
            <person name="Submissions S."/>
        </authorList>
    </citation>
    <scope>NUCLEOTIDE SEQUENCE [LARGE SCALE GENOMIC DNA]</scope>
    <source>
        <strain evidence="3">DSM 10002</strain>
    </source>
</reference>
<evidence type="ECO:0000313" key="3">
    <source>
        <dbReference type="Proteomes" id="UP000214355"/>
    </source>
</evidence>
<dbReference type="Pfam" id="PF13472">
    <property type="entry name" value="Lipase_GDSL_2"/>
    <property type="match status" value="1"/>
</dbReference>
<dbReference type="GeneID" id="65343861"/>
<evidence type="ECO:0000259" key="1">
    <source>
        <dbReference type="Pfam" id="PF13472"/>
    </source>
</evidence>
<proteinExistence type="predicted"/>
<dbReference type="AlphaFoldDB" id="A0A1H2LAM2"/>
<keyword evidence="3" id="KW-1185">Reference proteome</keyword>
<dbReference type="EMBL" id="LT629804">
    <property type="protein sequence ID" value="SDU77631.1"/>
    <property type="molecule type" value="Genomic_DNA"/>
</dbReference>
<dbReference type="RefSeq" id="WP_172801277.1">
    <property type="nucleotide sequence ID" value="NZ_JABAPH010000061.1"/>
</dbReference>
<evidence type="ECO:0000313" key="2">
    <source>
        <dbReference type="EMBL" id="SDU77631.1"/>
    </source>
</evidence>
<dbReference type="InterPro" id="IPR013830">
    <property type="entry name" value="SGNH_hydro"/>
</dbReference>
<dbReference type="SUPFAM" id="SSF52266">
    <property type="entry name" value="SGNH hydrolase"/>
    <property type="match status" value="1"/>
</dbReference>
<dbReference type="Gene3D" id="3.40.50.1110">
    <property type="entry name" value="SGNH hydrolase"/>
    <property type="match status" value="1"/>
</dbReference>
<dbReference type="Proteomes" id="UP000214355">
    <property type="component" value="Chromosome I"/>
</dbReference>
<dbReference type="InterPro" id="IPR036514">
    <property type="entry name" value="SGNH_hydro_sf"/>
</dbReference>